<dbReference type="InterPro" id="IPR036291">
    <property type="entry name" value="NAD(P)-bd_dom_sf"/>
</dbReference>
<proteinExistence type="predicted"/>
<reference evidence="2" key="1">
    <citation type="submission" date="2022-08" db="EMBL/GenBank/DDBJ databases">
        <authorList>
            <consortium name="DOE Joint Genome Institute"/>
            <person name="Min B."/>
            <person name="Riley R."/>
            <person name="Sierra-Patev S."/>
            <person name="Naranjo-Ortiz M."/>
            <person name="Looney B."/>
            <person name="Konkel Z."/>
            <person name="Slot J.C."/>
            <person name="Sakamoto Y."/>
            <person name="Steenwyk J.L."/>
            <person name="Rokas A."/>
            <person name="Carro J."/>
            <person name="Camarero S."/>
            <person name="Ferreira P."/>
            <person name="Molpeceres G."/>
            <person name="Ruiz-Duenas F.J."/>
            <person name="Serrano A."/>
            <person name="Henrissat B."/>
            <person name="Drula E."/>
            <person name="Hughes K.W."/>
            <person name="Mata J.L."/>
            <person name="Ishikawa N.K."/>
            <person name="Vargas-Isla R."/>
            <person name="Ushijima S."/>
            <person name="Smith C.A."/>
            <person name="Ahrendt S."/>
            <person name="Andreopoulos W."/>
            <person name="He G."/>
            <person name="Labutti K."/>
            <person name="Lipzen A."/>
            <person name="Ng V."/>
            <person name="Sandor L."/>
            <person name="Barry K."/>
            <person name="Martinez A.T."/>
            <person name="Xiao Y."/>
            <person name="Gibbons J.G."/>
            <person name="Terashima K."/>
            <person name="Hibbett D.S."/>
            <person name="Grigoriev I.V."/>
        </authorList>
    </citation>
    <scope>NUCLEOTIDE SEQUENCE</scope>
    <source>
        <strain evidence="2">TFB9207</strain>
    </source>
</reference>
<dbReference type="SUPFAM" id="SSF50129">
    <property type="entry name" value="GroES-like"/>
    <property type="match status" value="1"/>
</dbReference>
<dbReference type="EMBL" id="MU805988">
    <property type="protein sequence ID" value="KAJ3843006.1"/>
    <property type="molecule type" value="Genomic_DNA"/>
</dbReference>
<dbReference type="InterPro" id="IPR020843">
    <property type="entry name" value="ER"/>
</dbReference>
<dbReference type="PANTHER" id="PTHR45348">
    <property type="entry name" value="HYPOTHETICAL OXIDOREDUCTASE (EUROFUNG)"/>
    <property type="match status" value="1"/>
</dbReference>
<evidence type="ECO:0000313" key="2">
    <source>
        <dbReference type="EMBL" id="KAJ3843006.1"/>
    </source>
</evidence>
<protein>
    <submittedName>
        <fullName evidence="2">GroES-like protein</fullName>
    </submittedName>
</protein>
<dbReference type="InterPro" id="IPR013149">
    <property type="entry name" value="ADH-like_C"/>
</dbReference>
<dbReference type="SMART" id="SM00829">
    <property type="entry name" value="PKS_ER"/>
    <property type="match status" value="1"/>
</dbReference>
<dbReference type="InterPro" id="IPR011032">
    <property type="entry name" value="GroES-like_sf"/>
</dbReference>
<sequence>MFSGDRVQKALVIEAPATPFVLTTVPIPKPGPGEVLVKIIASGLNPADWIIQARDPFAINTTYPAILGFEVAGDVEEVGENVEGFSKGDRVFFETKSNHNEYSGFQQYALAPTEFLGKIPDDLSHGQAASISVTFSAAAYGLLPEDPLGAGLNPTFDDEIKFPGEAALVVGGSSSVGQYAIQILRYVGFSTIIAYASLKHAEFLKTLGATHVIDHTEVPFADLPVALHKIYPHPVKTIYSAITSVEAQDAAYASLSKDGKLIVATPQPVPRDGPDAAGRKVYGVFGSPYVPQNRPFGLLLWKHLPRLLQQGVFQPNRIEELPNGLTGIVGGLKKLEHGKVSGMKLVAFPQQT</sequence>
<dbReference type="Pfam" id="PF00107">
    <property type="entry name" value="ADH_zinc_N"/>
    <property type="match status" value="1"/>
</dbReference>
<dbReference type="GO" id="GO:0016651">
    <property type="term" value="F:oxidoreductase activity, acting on NAD(P)H"/>
    <property type="evidence" value="ECO:0007669"/>
    <property type="project" value="InterPro"/>
</dbReference>
<comment type="caution">
    <text evidence="2">The sequence shown here is derived from an EMBL/GenBank/DDBJ whole genome shotgun (WGS) entry which is preliminary data.</text>
</comment>
<dbReference type="Pfam" id="PF08240">
    <property type="entry name" value="ADH_N"/>
    <property type="match status" value="1"/>
</dbReference>
<dbReference type="PANTHER" id="PTHR45348:SF2">
    <property type="entry name" value="ZINC-TYPE ALCOHOL DEHYDROGENASE-LIKE PROTEIN C2E1P3.01"/>
    <property type="match status" value="1"/>
</dbReference>
<evidence type="ECO:0000313" key="3">
    <source>
        <dbReference type="Proteomes" id="UP001163846"/>
    </source>
</evidence>
<name>A0AA38PI83_9AGAR</name>
<dbReference type="AlphaFoldDB" id="A0AA38PI83"/>
<dbReference type="Gene3D" id="3.90.180.10">
    <property type="entry name" value="Medium-chain alcohol dehydrogenases, catalytic domain"/>
    <property type="match status" value="1"/>
</dbReference>
<evidence type="ECO:0000259" key="1">
    <source>
        <dbReference type="SMART" id="SM00829"/>
    </source>
</evidence>
<organism evidence="2 3">
    <name type="scientific">Lentinula raphanica</name>
    <dbReference type="NCBI Taxonomy" id="153919"/>
    <lineage>
        <taxon>Eukaryota</taxon>
        <taxon>Fungi</taxon>
        <taxon>Dikarya</taxon>
        <taxon>Basidiomycota</taxon>
        <taxon>Agaricomycotina</taxon>
        <taxon>Agaricomycetes</taxon>
        <taxon>Agaricomycetidae</taxon>
        <taxon>Agaricales</taxon>
        <taxon>Marasmiineae</taxon>
        <taxon>Omphalotaceae</taxon>
        <taxon>Lentinula</taxon>
    </lineage>
</organism>
<feature type="domain" description="Enoyl reductase (ER)" evidence="1">
    <location>
        <begin position="17"/>
        <end position="347"/>
    </location>
</feature>
<dbReference type="Gene3D" id="3.40.50.720">
    <property type="entry name" value="NAD(P)-binding Rossmann-like Domain"/>
    <property type="match status" value="1"/>
</dbReference>
<dbReference type="SUPFAM" id="SSF51735">
    <property type="entry name" value="NAD(P)-binding Rossmann-fold domains"/>
    <property type="match status" value="1"/>
</dbReference>
<dbReference type="InterPro" id="IPR013154">
    <property type="entry name" value="ADH-like_N"/>
</dbReference>
<gene>
    <name evidence="2" type="ORF">F5878DRAFT_337716</name>
</gene>
<accession>A0AA38PI83</accession>
<keyword evidence="3" id="KW-1185">Reference proteome</keyword>
<dbReference type="Proteomes" id="UP001163846">
    <property type="component" value="Unassembled WGS sequence"/>
</dbReference>
<dbReference type="InterPro" id="IPR047122">
    <property type="entry name" value="Trans-enoyl_RdTase-like"/>
</dbReference>
<dbReference type="CDD" id="cd08249">
    <property type="entry name" value="enoyl_reductase_like"/>
    <property type="match status" value="1"/>
</dbReference>